<name>A0ABS8HN58_9FIRM</name>
<dbReference type="Proteomes" id="UP001165492">
    <property type="component" value="Unassembled WGS sequence"/>
</dbReference>
<reference evidence="1" key="1">
    <citation type="submission" date="2021-11" db="EMBL/GenBank/DDBJ databases">
        <title>Description of a new species Pelosinus isolated from the bottom sediments of Lake Baikal.</title>
        <authorList>
            <person name="Zakharyuk A."/>
        </authorList>
    </citation>
    <scope>NUCLEOTIDE SEQUENCE</scope>
    <source>
        <strain evidence="1">Bkl1</strain>
    </source>
</reference>
<dbReference type="EMBL" id="JAJHJB010000001">
    <property type="protein sequence ID" value="MCC5463979.1"/>
    <property type="molecule type" value="Genomic_DNA"/>
</dbReference>
<comment type="caution">
    <text evidence="1">The sequence shown here is derived from an EMBL/GenBank/DDBJ whole genome shotgun (WGS) entry which is preliminary data.</text>
</comment>
<keyword evidence="2" id="KW-1185">Reference proteome</keyword>
<organism evidence="1 2">
    <name type="scientific">Pelosinus baikalensis</name>
    <dbReference type="NCBI Taxonomy" id="2892015"/>
    <lineage>
        <taxon>Bacteria</taxon>
        <taxon>Bacillati</taxon>
        <taxon>Bacillota</taxon>
        <taxon>Negativicutes</taxon>
        <taxon>Selenomonadales</taxon>
        <taxon>Sporomusaceae</taxon>
        <taxon>Pelosinus</taxon>
    </lineage>
</organism>
<gene>
    <name evidence="1" type="ORF">LMF89_01220</name>
</gene>
<evidence type="ECO:0000313" key="1">
    <source>
        <dbReference type="EMBL" id="MCC5463979.1"/>
    </source>
</evidence>
<proteinExistence type="predicted"/>
<accession>A0ABS8HN58</accession>
<sequence>MITLPSDGAAKIVKVTVNTLVERAGMVNPVQVISMSVFEYGPVGGLIKVANGFVVKLLICTFAGM</sequence>
<evidence type="ECO:0000313" key="2">
    <source>
        <dbReference type="Proteomes" id="UP001165492"/>
    </source>
</evidence>
<protein>
    <submittedName>
        <fullName evidence="1">Uncharacterized protein</fullName>
    </submittedName>
</protein>